<dbReference type="Proteomes" id="UP000077671">
    <property type="component" value="Unassembled WGS sequence"/>
</dbReference>
<evidence type="ECO:0000313" key="5">
    <source>
        <dbReference type="Proteomes" id="UP000836402"/>
    </source>
</evidence>
<gene>
    <name evidence="3" type="ORF">A4X03_0g7253</name>
    <name evidence="2" type="ORF">JKIAZH3_G2087</name>
</gene>
<feature type="compositionally biased region" description="Basic and acidic residues" evidence="1">
    <location>
        <begin position="1"/>
        <end position="15"/>
    </location>
</feature>
<keyword evidence="5" id="KW-1185">Reference proteome</keyword>
<evidence type="ECO:0000313" key="4">
    <source>
        <dbReference type="Proteomes" id="UP000077671"/>
    </source>
</evidence>
<evidence type="ECO:0000256" key="1">
    <source>
        <dbReference type="SAM" id="MobiDB-lite"/>
    </source>
</evidence>
<protein>
    <submittedName>
        <fullName evidence="3">Uncharacterized protein</fullName>
    </submittedName>
</protein>
<feature type="compositionally biased region" description="Low complexity" evidence="1">
    <location>
        <begin position="50"/>
        <end position="59"/>
    </location>
</feature>
<dbReference type="EMBL" id="CAJHJG010000840">
    <property type="protein sequence ID" value="CAD6906440.1"/>
    <property type="molecule type" value="Genomic_DNA"/>
</dbReference>
<feature type="region of interest" description="Disordered" evidence="1">
    <location>
        <begin position="1"/>
        <end position="30"/>
    </location>
</feature>
<sequence>MTQQLNHERFNKAGESRPSVQDLQDAGKEVTNASNSLASIHLGRLNVGASTSSSAPVSSEQGYNDIEGSEQGDNELAEVTGRFFDDEGEEEDRATAEKVLGVGPLGEATTGDVVLALMRQNYGRLQGQRRLQSFIEVVEGNPWHRCPLCPLPDIEAHFGGSHRDVGKISADRSNQIRHLRDLHPTEYAIFATGGLLAEQRSFVPGTFATTEALRCIT</sequence>
<accession>A0A8T8SRI1</accession>
<evidence type="ECO:0000313" key="3">
    <source>
        <dbReference type="EMBL" id="KAE8246502.1"/>
    </source>
</evidence>
<organism evidence="3 4">
    <name type="scientific">Tilletia caries</name>
    <name type="common">wheat bunt fungus</name>
    <dbReference type="NCBI Taxonomy" id="13290"/>
    <lineage>
        <taxon>Eukaryota</taxon>
        <taxon>Fungi</taxon>
        <taxon>Dikarya</taxon>
        <taxon>Basidiomycota</taxon>
        <taxon>Ustilaginomycotina</taxon>
        <taxon>Exobasidiomycetes</taxon>
        <taxon>Tilletiales</taxon>
        <taxon>Tilletiaceae</taxon>
        <taxon>Tilletia</taxon>
    </lineage>
</organism>
<dbReference type="Proteomes" id="UP000836402">
    <property type="component" value="Unassembled WGS sequence"/>
</dbReference>
<proteinExistence type="predicted"/>
<comment type="caution">
    <text evidence="3">The sequence shown here is derived from an EMBL/GenBank/DDBJ whole genome shotgun (WGS) entry which is preliminary data.</text>
</comment>
<dbReference type="EMBL" id="LWDD02001646">
    <property type="protein sequence ID" value="KAE8246502.1"/>
    <property type="molecule type" value="Genomic_DNA"/>
</dbReference>
<dbReference type="AlphaFoldDB" id="A0A8T8SRI1"/>
<name>A0A8T8SRI1_9BASI</name>
<reference evidence="3" key="2">
    <citation type="journal article" date="2019" name="IMA Fungus">
        <title>Genome sequencing and comparison of five Tilletia species to identify candidate genes for the detection of regulated species infecting wheat.</title>
        <authorList>
            <person name="Nguyen H.D.T."/>
            <person name="Sultana T."/>
            <person name="Kesanakurti P."/>
            <person name="Hambleton S."/>
        </authorList>
    </citation>
    <scope>NUCLEOTIDE SEQUENCE</scope>
    <source>
        <strain evidence="3">DAOMC 238032</strain>
    </source>
</reference>
<evidence type="ECO:0000313" key="2">
    <source>
        <dbReference type="EMBL" id="CAD6906440.1"/>
    </source>
</evidence>
<reference evidence="2" key="3">
    <citation type="submission" date="2020-10" db="EMBL/GenBank/DDBJ databases">
        <authorList>
            <person name="Sedaghatjoo S."/>
        </authorList>
    </citation>
    <scope>NUCLEOTIDE SEQUENCE</scope>
    <source>
        <strain evidence="2">AZH3</strain>
    </source>
</reference>
<reference evidence="3" key="1">
    <citation type="submission" date="2016-04" db="EMBL/GenBank/DDBJ databases">
        <authorList>
            <person name="Nguyen H.D."/>
            <person name="Kesanakurti P."/>
            <person name="Cullis J."/>
            <person name="Levesque C.A."/>
            <person name="Hambleton S."/>
        </authorList>
    </citation>
    <scope>NUCLEOTIDE SEQUENCE</scope>
    <source>
        <strain evidence="3">DAOMC 238032</strain>
    </source>
</reference>
<feature type="region of interest" description="Disordered" evidence="1">
    <location>
        <begin position="48"/>
        <end position="73"/>
    </location>
</feature>